<evidence type="ECO:0000313" key="2">
    <source>
        <dbReference type="Proteomes" id="UP000594262"/>
    </source>
</evidence>
<proteinExistence type="predicted"/>
<dbReference type="SUPFAM" id="SSF52540">
    <property type="entry name" value="P-loop containing nucleoside triphosphate hydrolases"/>
    <property type="match status" value="1"/>
</dbReference>
<reference evidence="1" key="1">
    <citation type="submission" date="2021-01" db="UniProtKB">
        <authorList>
            <consortium name="EnsemblMetazoa"/>
        </authorList>
    </citation>
    <scope>IDENTIFICATION</scope>
</reference>
<protein>
    <submittedName>
        <fullName evidence="1">Uncharacterized protein</fullName>
    </submittedName>
</protein>
<evidence type="ECO:0000313" key="1">
    <source>
        <dbReference type="EnsemblMetazoa" id="CLYHEMP022061.1"/>
    </source>
</evidence>
<dbReference type="EnsemblMetazoa" id="CLYHEMT022061.1">
    <property type="protein sequence ID" value="CLYHEMP022061.1"/>
    <property type="gene ID" value="CLYHEMG022061"/>
</dbReference>
<accession>A0A7M5XF57</accession>
<organism evidence="1 2">
    <name type="scientific">Clytia hemisphaerica</name>
    <dbReference type="NCBI Taxonomy" id="252671"/>
    <lineage>
        <taxon>Eukaryota</taxon>
        <taxon>Metazoa</taxon>
        <taxon>Cnidaria</taxon>
        <taxon>Hydrozoa</taxon>
        <taxon>Hydroidolina</taxon>
        <taxon>Leptothecata</taxon>
        <taxon>Obeliida</taxon>
        <taxon>Clytiidae</taxon>
        <taxon>Clytia</taxon>
    </lineage>
</organism>
<dbReference type="AlphaFoldDB" id="A0A7M5XF57"/>
<sequence length="762" mass="88953">KNMATIPCMTQKLMLLQPKPIDPTKCNQNESLYWQIIRNNQTVSNRQAKQFNLGNTIKFNDPIKAAMFLLQREYGDSSLFVEDLHEAVFIPPTFVSNQYTKKSSVAILDYGVKKDVDRLLSNLKGNSPDNWLTMELEELMQAQSDSDQIDKNIFDKWVMNLKVMYLTIEELKTDQVDLPSTTSELATFVQACINEIPQTSPEPEFKTFLRESLSKKNFKKFLQQKVQEKPPQDSNLQWLFGLELSELGEQLEHWFYDQLLPLENDILQDTVVLSSVNFLTNVRNKMHKEADFLIISWKRKLVISVEMKSELKNDRVFKQLDSNHQLFEERLGDQLEPGWTFFPVICAGKSPILMNSRHFITMETDIKTWLMSIFNKFPILPAQKPTPLDQVQKLLKIIVFSIHVSKKDLVAPITSSNWVDYVHNAIENVSTSDNILFYSNQQMAVLNSNDPRFNKLIILGPFGTGKTVLLQHKAIQLTNHPQYKGKVMYLMQKVEEFYAPSKISSMLYHRMKIDLEERHGIFVMDVRDSTSPELHKKDLKQIIQKIAQHDIKAIFCDEFEINDNIELLKKMVETVDFSWIVPSTANLRDSNFEQWEGDFIFLNLSQNFRNSREIVKTTLTYAEQEEYRYKKGLVMPLENFPCGRPPVIMRTFYKAMKEARERTKGGILVIGGKSKLYERLNRMHENWKNYNVFQNDLKENENPYTFLHEGNVLIVDSWVTYGFEWSTVIIMENDLILSNISRHACNQMMRCTTHIFKDVNGW</sequence>
<keyword evidence="2" id="KW-1185">Reference proteome</keyword>
<name>A0A7M5XF57_9CNID</name>
<dbReference type="Proteomes" id="UP000594262">
    <property type="component" value="Unplaced"/>
</dbReference>
<dbReference type="Gene3D" id="3.40.50.300">
    <property type="entry name" value="P-loop containing nucleotide triphosphate hydrolases"/>
    <property type="match status" value="1"/>
</dbReference>
<dbReference type="InterPro" id="IPR027417">
    <property type="entry name" value="P-loop_NTPase"/>
</dbReference>